<organism evidence="2 3">
    <name type="scientific">Carnegiea gigantea</name>
    <dbReference type="NCBI Taxonomy" id="171969"/>
    <lineage>
        <taxon>Eukaryota</taxon>
        <taxon>Viridiplantae</taxon>
        <taxon>Streptophyta</taxon>
        <taxon>Embryophyta</taxon>
        <taxon>Tracheophyta</taxon>
        <taxon>Spermatophyta</taxon>
        <taxon>Magnoliopsida</taxon>
        <taxon>eudicotyledons</taxon>
        <taxon>Gunneridae</taxon>
        <taxon>Pentapetalae</taxon>
        <taxon>Caryophyllales</taxon>
        <taxon>Cactineae</taxon>
        <taxon>Cactaceae</taxon>
        <taxon>Cactoideae</taxon>
        <taxon>Echinocereeae</taxon>
        <taxon>Carnegiea</taxon>
    </lineage>
</organism>
<comment type="caution">
    <text evidence="2">The sequence shown here is derived from an EMBL/GenBank/DDBJ whole genome shotgun (WGS) entry which is preliminary data.</text>
</comment>
<gene>
    <name evidence="2" type="ORF">Cgig2_018059</name>
</gene>
<keyword evidence="3" id="KW-1185">Reference proteome</keyword>
<dbReference type="Proteomes" id="UP001153076">
    <property type="component" value="Unassembled WGS sequence"/>
</dbReference>
<dbReference type="PANTHER" id="PTHR37248">
    <property type="entry name" value="TRANSLATION INITIATION FACTOR"/>
    <property type="match status" value="1"/>
</dbReference>
<reference evidence="2" key="1">
    <citation type="submission" date="2022-04" db="EMBL/GenBank/DDBJ databases">
        <title>Carnegiea gigantea Genome sequencing and assembly v2.</title>
        <authorList>
            <person name="Copetti D."/>
            <person name="Sanderson M.J."/>
            <person name="Burquez A."/>
            <person name="Wojciechowski M.F."/>
        </authorList>
    </citation>
    <scope>NUCLEOTIDE SEQUENCE</scope>
    <source>
        <strain evidence="2">SGP5-SGP5p</strain>
        <tissue evidence="2">Aerial part</tissue>
    </source>
</reference>
<name>A0A9Q1JML5_9CARY</name>
<proteinExistence type="predicted"/>
<evidence type="ECO:0000256" key="1">
    <source>
        <dbReference type="SAM" id="MobiDB-lite"/>
    </source>
</evidence>
<dbReference type="OrthoDB" id="1920481at2759"/>
<dbReference type="EMBL" id="JAKOGI010001265">
    <property type="protein sequence ID" value="KAJ8426591.1"/>
    <property type="molecule type" value="Genomic_DNA"/>
</dbReference>
<evidence type="ECO:0000313" key="2">
    <source>
        <dbReference type="EMBL" id="KAJ8426591.1"/>
    </source>
</evidence>
<protein>
    <submittedName>
        <fullName evidence="2">Uncharacterized protein</fullName>
    </submittedName>
</protein>
<dbReference type="PANTHER" id="PTHR37248:SF1">
    <property type="entry name" value="TRANSLATION INITIATION FACTOR"/>
    <property type="match status" value="1"/>
</dbReference>
<feature type="region of interest" description="Disordered" evidence="1">
    <location>
        <begin position="1"/>
        <end position="41"/>
    </location>
</feature>
<evidence type="ECO:0000313" key="3">
    <source>
        <dbReference type="Proteomes" id="UP001153076"/>
    </source>
</evidence>
<sequence length="300" mass="33478">MAKRRLKRTRNQPWVSHDAVTGTDGKQTQPEKNGGSSTDQELERQIAAVKAISDVQVEHLLTGLRLLRSNFTEEQLRIPVLQFFKDNLPNVAVVRNGDEHLELRWKDEDGNLSMYTAAERDIHASLLHRMSMAFPSCSAARESFGAYQFSADTIKTGFVGGDDLHMGNYMSQESLNNLMLGLPEGLQTPGVNSQRLSVGTTPKTLRLPKPGEMLLSVHGSPLGVYKEDNMEAIHETEEDCDTVAFDLKLGRYSQLTFNALIRQAYHISMMFGAKATAEYLLDLSNKMSGCQVVQFKFYSG</sequence>
<accession>A0A9Q1JML5</accession>
<dbReference type="AlphaFoldDB" id="A0A9Q1JML5"/>
<feature type="compositionally biased region" description="Polar residues" evidence="1">
    <location>
        <begin position="24"/>
        <end position="39"/>
    </location>
</feature>
<feature type="compositionally biased region" description="Basic residues" evidence="1">
    <location>
        <begin position="1"/>
        <end position="10"/>
    </location>
</feature>